<dbReference type="EMBL" id="VYYT01000293">
    <property type="protein sequence ID" value="KAK2746703.1"/>
    <property type="molecule type" value="Genomic_DNA"/>
</dbReference>
<protein>
    <submittedName>
        <fullName evidence="1">Uncharacterized protein</fullName>
    </submittedName>
</protein>
<evidence type="ECO:0000313" key="1">
    <source>
        <dbReference type="EMBL" id="KAK2746703.1"/>
    </source>
</evidence>
<sequence>MSNFNFNTWSFDDLPFHPFYNLPAELQDEIYEVASATGSNQPQLRFVQFREHRTHNPNCPPFSSSCDCQNARYLTFHPLRRRDVANESSWRGLVHEKDSPALDVQVASITGRSRDVSDRLNLSNRFPQQQGDWSMTTVSTMTSAERAARRHTLRTFIGDPTRCRTQDLVLVHFPTDRSVTLPRGWLGKPMFFDPLCDELRAIAVTMDNWQGQCYSHFLGEWLAAMADGHARSWNLLEQYGARNVADGNYPADWVTTGQTQGYVPWYPEHPQRTLNYDNNGGISNMRILHDIFTGLQELWFLDFDAPHPDHNVNAIQRYRTTYKPRQHCQTCKYTHEGFPRVFGGVDAYDFMELRICDTGFNNKFAIRHNQQDFLDARRQLEMEWPHRDCHDQPWHRSKPVAKLLVPIPKMDY</sequence>
<evidence type="ECO:0000313" key="2">
    <source>
        <dbReference type="Proteomes" id="UP001281614"/>
    </source>
</evidence>
<name>A0AAD9Y907_COLKA</name>
<accession>A0AAD9Y907</accession>
<proteinExistence type="predicted"/>
<gene>
    <name evidence="1" type="ORF">CKAH01_18198</name>
</gene>
<dbReference type="AlphaFoldDB" id="A0AAD9Y907"/>
<comment type="caution">
    <text evidence="1">The sequence shown here is derived from an EMBL/GenBank/DDBJ whole genome shotgun (WGS) entry which is preliminary data.</text>
</comment>
<dbReference type="Proteomes" id="UP001281614">
    <property type="component" value="Unassembled WGS sequence"/>
</dbReference>
<reference evidence="1" key="1">
    <citation type="submission" date="2023-02" db="EMBL/GenBank/DDBJ databases">
        <title>Colletotrichum kahawae CIFC_Que2 genome sequencing and assembly.</title>
        <authorList>
            <person name="Baroncelli R."/>
        </authorList>
    </citation>
    <scope>NUCLEOTIDE SEQUENCE</scope>
    <source>
        <strain evidence="1">CIFC_Que2</strain>
    </source>
</reference>
<keyword evidence="2" id="KW-1185">Reference proteome</keyword>
<organism evidence="1 2">
    <name type="scientific">Colletotrichum kahawae</name>
    <name type="common">Coffee berry disease fungus</name>
    <dbReference type="NCBI Taxonomy" id="34407"/>
    <lineage>
        <taxon>Eukaryota</taxon>
        <taxon>Fungi</taxon>
        <taxon>Dikarya</taxon>
        <taxon>Ascomycota</taxon>
        <taxon>Pezizomycotina</taxon>
        <taxon>Sordariomycetes</taxon>
        <taxon>Hypocreomycetidae</taxon>
        <taxon>Glomerellales</taxon>
        <taxon>Glomerellaceae</taxon>
        <taxon>Colletotrichum</taxon>
        <taxon>Colletotrichum gloeosporioides species complex</taxon>
    </lineage>
</organism>